<evidence type="ECO:0000313" key="2">
    <source>
        <dbReference type="Proteomes" id="UP000004291"/>
    </source>
</evidence>
<dbReference type="STRING" id="411684.HPDFL43_04545"/>
<keyword evidence="2" id="KW-1185">Reference proteome</keyword>
<evidence type="ECO:0000313" key="1">
    <source>
        <dbReference type="EMBL" id="EDQ33692.2"/>
    </source>
</evidence>
<sequence>MRLRTTRMFAKLFMTDFVPPWTGHVNGFVGSRKAGLNQGLDNRIITGAPKLRVNHTMP</sequence>
<proteinExistence type="predicted"/>
<organism evidence="1 2">
    <name type="scientific">Hoeflea phototrophica (strain DSM 17068 / NCIMB 14078 / DFL-43)</name>
    <dbReference type="NCBI Taxonomy" id="411684"/>
    <lineage>
        <taxon>Bacteria</taxon>
        <taxon>Pseudomonadati</taxon>
        <taxon>Pseudomonadota</taxon>
        <taxon>Alphaproteobacteria</taxon>
        <taxon>Hyphomicrobiales</taxon>
        <taxon>Rhizobiaceae</taxon>
        <taxon>Hoeflea</taxon>
    </lineage>
</organism>
<accession>A9D3L4</accession>
<protein>
    <submittedName>
        <fullName evidence="1">Uncharacterized protein</fullName>
    </submittedName>
</protein>
<dbReference type="EMBL" id="ABIA03000002">
    <property type="protein sequence ID" value="EDQ33692.2"/>
    <property type="molecule type" value="Genomic_DNA"/>
</dbReference>
<name>A9D3L4_HOEPD</name>
<reference evidence="1 2" key="1">
    <citation type="submission" date="2007-10" db="EMBL/GenBank/DDBJ databases">
        <authorList>
            <person name="Wagner-Dobler I."/>
            <person name="Ferriera S."/>
            <person name="Johnson J."/>
            <person name="Kravitz S."/>
            <person name="Beeson K."/>
            <person name="Sutton G."/>
            <person name="Rogers Y.-H."/>
            <person name="Friedman R."/>
            <person name="Frazier M."/>
            <person name="Venter J.C."/>
        </authorList>
    </citation>
    <scope>NUCLEOTIDE SEQUENCE [LARGE SCALE GENOMIC DNA]</scope>
    <source>
        <strain evidence="1 2">DFL-43</strain>
    </source>
</reference>
<dbReference type="AlphaFoldDB" id="A9D3L4"/>
<reference evidence="1 2" key="2">
    <citation type="submission" date="2012-06" db="EMBL/GenBank/DDBJ databases">
        <authorList>
            <person name="Fiebig A."/>
        </authorList>
    </citation>
    <scope>NUCLEOTIDE SEQUENCE [LARGE SCALE GENOMIC DNA]</scope>
    <source>
        <strain evidence="1 2">DFL-43</strain>
    </source>
</reference>
<gene>
    <name evidence="1" type="ORF">HPDFL43_04545</name>
</gene>
<dbReference type="HOGENOM" id="CLU_2973256_0_0_5"/>
<dbReference type="Proteomes" id="UP000004291">
    <property type="component" value="Chromosome"/>
</dbReference>
<comment type="caution">
    <text evidence="1">The sequence shown here is derived from an EMBL/GenBank/DDBJ whole genome shotgun (WGS) entry which is preliminary data.</text>
</comment>